<dbReference type="Pfam" id="PF05939">
    <property type="entry name" value="Phage_min_tail"/>
    <property type="match status" value="1"/>
</dbReference>
<sequence>MSIADLDALGLPLPGLASEVSEEAAVVPAPFGDGYDQDVSEGVNNLRLAWRLVWPKLTTADRDALVGFLRARRGVEPFLWTQPGDAAPLKWTCRSWNPGKRLRNGRYDVTASFEQDFTL</sequence>
<comment type="caution">
    <text evidence="1">The sequence shown here is derived from an EMBL/GenBank/DDBJ whole genome shotgun (WGS) entry which is preliminary data.</text>
</comment>
<dbReference type="EMBL" id="PHIG01000031">
    <property type="protein sequence ID" value="PJK29965.1"/>
    <property type="molecule type" value="Genomic_DNA"/>
</dbReference>
<evidence type="ECO:0000313" key="2">
    <source>
        <dbReference type="Proteomes" id="UP000229498"/>
    </source>
</evidence>
<name>A0A2M9G2N7_9PROT</name>
<reference evidence="1 2" key="1">
    <citation type="submission" date="2017-11" db="EMBL/GenBank/DDBJ databases">
        <title>Draft genome sequence of Rhizobiales bacterium SY3-13.</title>
        <authorList>
            <person name="Sun C."/>
        </authorList>
    </citation>
    <scope>NUCLEOTIDE SEQUENCE [LARGE SCALE GENOMIC DNA]</scope>
    <source>
        <strain evidence="1 2">SY3-13</strain>
    </source>
</reference>
<gene>
    <name evidence="1" type="ORF">CVT23_09365</name>
</gene>
<dbReference type="InterPro" id="IPR010265">
    <property type="entry name" value="Phage_lambda_TipM"/>
</dbReference>
<evidence type="ECO:0000313" key="1">
    <source>
        <dbReference type="EMBL" id="PJK29965.1"/>
    </source>
</evidence>
<protein>
    <submittedName>
        <fullName evidence="1">Phage tail protein</fullName>
    </submittedName>
</protein>
<proteinExistence type="predicted"/>
<organism evidence="1 2">
    <name type="scientific">Minwuia thermotolerans</name>
    <dbReference type="NCBI Taxonomy" id="2056226"/>
    <lineage>
        <taxon>Bacteria</taxon>
        <taxon>Pseudomonadati</taxon>
        <taxon>Pseudomonadota</taxon>
        <taxon>Alphaproteobacteria</taxon>
        <taxon>Minwuiales</taxon>
        <taxon>Minwuiaceae</taxon>
        <taxon>Minwuia</taxon>
    </lineage>
</organism>
<keyword evidence="2" id="KW-1185">Reference proteome</keyword>
<dbReference type="RefSeq" id="WP_109793239.1">
    <property type="nucleotide sequence ID" value="NZ_PHIG01000031.1"/>
</dbReference>
<accession>A0A2M9G2N7</accession>
<dbReference type="AlphaFoldDB" id="A0A2M9G2N7"/>
<dbReference type="Proteomes" id="UP000229498">
    <property type="component" value="Unassembled WGS sequence"/>
</dbReference>
<dbReference type="OrthoDB" id="8607203at2"/>